<evidence type="ECO:0000313" key="3">
    <source>
        <dbReference type="Proteomes" id="UP001244011"/>
    </source>
</evidence>
<comment type="caution">
    <text evidence="2">The sequence shown here is derived from an EMBL/GenBank/DDBJ whole genome shotgun (WGS) entry which is preliminary data.</text>
</comment>
<gene>
    <name evidence="2" type="ORF">QBC33DRAFT_595504</name>
</gene>
<organism evidence="2 3">
    <name type="scientific">Phialemonium atrogriseum</name>
    <dbReference type="NCBI Taxonomy" id="1093897"/>
    <lineage>
        <taxon>Eukaryota</taxon>
        <taxon>Fungi</taxon>
        <taxon>Dikarya</taxon>
        <taxon>Ascomycota</taxon>
        <taxon>Pezizomycotina</taxon>
        <taxon>Sordariomycetes</taxon>
        <taxon>Sordariomycetidae</taxon>
        <taxon>Cephalothecales</taxon>
        <taxon>Cephalothecaceae</taxon>
        <taxon>Phialemonium</taxon>
    </lineage>
</organism>
<feature type="transmembrane region" description="Helical" evidence="1">
    <location>
        <begin position="40"/>
        <end position="61"/>
    </location>
</feature>
<proteinExistence type="predicted"/>
<reference evidence="2" key="1">
    <citation type="submission" date="2023-06" db="EMBL/GenBank/DDBJ databases">
        <title>Genome-scale phylogeny and comparative genomics of the fungal order Sordariales.</title>
        <authorList>
            <consortium name="Lawrence Berkeley National Laboratory"/>
            <person name="Hensen N."/>
            <person name="Bonometti L."/>
            <person name="Westerberg I."/>
            <person name="Brannstrom I.O."/>
            <person name="Guillou S."/>
            <person name="Cros-Aarteil S."/>
            <person name="Calhoun S."/>
            <person name="Haridas S."/>
            <person name="Kuo A."/>
            <person name="Mondo S."/>
            <person name="Pangilinan J."/>
            <person name="Riley R."/>
            <person name="Labutti K."/>
            <person name="Andreopoulos B."/>
            <person name="Lipzen A."/>
            <person name="Chen C."/>
            <person name="Yanf M."/>
            <person name="Daum C."/>
            <person name="Ng V."/>
            <person name="Clum A."/>
            <person name="Steindorff A."/>
            <person name="Ohm R."/>
            <person name="Martin F."/>
            <person name="Silar P."/>
            <person name="Natvig D."/>
            <person name="Lalanne C."/>
            <person name="Gautier V."/>
            <person name="Ament-Velasquez S.L."/>
            <person name="Kruys A."/>
            <person name="Hutchinson M.I."/>
            <person name="Powell A.J."/>
            <person name="Barry K."/>
            <person name="Miller A.N."/>
            <person name="Grigoriev I.V."/>
            <person name="Debuchy R."/>
            <person name="Gladieux P."/>
            <person name="Thoren M.H."/>
            <person name="Johannesson H."/>
        </authorList>
    </citation>
    <scope>NUCLEOTIDE SEQUENCE</scope>
    <source>
        <strain evidence="2">8032-3</strain>
    </source>
</reference>
<accession>A0AAJ0FIC8</accession>
<dbReference type="EMBL" id="MU839021">
    <property type="protein sequence ID" value="KAK1764248.1"/>
    <property type="molecule type" value="Genomic_DNA"/>
</dbReference>
<feature type="transmembrane region" description="Helical" evidence="1">
    <location>
        <begin position="207"/>
        <end position="229"/>
    </location>
</feature>
<feature type="transmembrane region" description="Helical" evidence="1">
    <location>
        <begin position="292"/>
        <end position="310"/>
    </location>
</feature>
<feature type="transmembrane region" description="Helical" evidence="1">
    <location>
        <begin position="168"/>
        <end position="187"/>
    </location>
</feature>
<evidence type="ECO:0000256" key="1">
    <source>
        <dbReference type="SAM" id="Phobius"/>
    </source>
</evidence>
<dbReference type="RefSeq" id="XP_060280461.1">
    <property type="nucleotide sequence ID" value="XM_060431833.1"/>
</dbReference>
<keyword evidence="1" id="KW-1133">Transmembrane helix</keyword>
<dbReference type="AlphaFoldDB" id="A0AAJ0FIC8"/>
<evidence type="ECO:0000313" key="2">
    <source>
        <dbReference type="EMBL" id="KAK1764248.1"/>
    </source>
</evidence>
<keyword evidence="3" id="KW-1185">Reference proteome</keyword>
<keyword evidence="1" id="KW-0472">Membrane</keyword>
<sequence>MDGTDFANNLFSDLGPLLTLFGERVAIQYLSHSTTWIEGLIFACAPIGILTAVVSAIRVGGSRWLKAIVGRAREPDADVELELMSSTSSDVCELWNGAGIVRVVGSPSIIELIYRSPDEANLCNDGTDGDKLEESLASSNADIEVSRRFSASPPNIVLNVSGGIVRGWELMIAAAIGMVLQAGVLVYDGLITYRLNVTRGVKVNGDALPLTVVGTMGLMLGTFLCALVVENSTEEEVWEATCPKKQALRIVWLQRGKLVGDQDFGSFVIHDTHHQQRIRTSRKIANTKRLEIWTLLGSSLTIISFVLQFVG</sequence>
<name>A0AAJ0FIC8_9PEZI</name>
<protein>
    <submittedName>
        <fullName evidence="2">Uncharacterized protein</fullName>
    </submittedName>
</protein>
<dbReference type="Proteomes" id="UP001244011">
    <property type="component" value="Unassembled WGS sequence"/>
</dbReference>
<dbReference type="GeneID" id="85315020"/>
<keyword evidence="1" id="KW-0812">Transmembrane</keyword>